<comment type="caution">
    <text evidence="11">The sequence shown here is derived from an EMBL/GenBank/DDBJ whole genome shotgun (WGS) entry which is preliminary data.</text>
</comment>
<feature type="domain" description="OST48 N-terminal" evidence="9">
    <location>
        <begin position="8"/>
        <end position="247"/>
    </location>
</feature>
<organism evidence="11 12">
    <name type="scientific">Marasmius oreades</name>
    <name type="common">fairy-ring Marasmius</name>
    <dbReference type="NCBI Taxonomy" id="181124"/>
    <lineage>
        <taxon>Eukaryota</taxon>
        <taxon>Fungi</taxon>
        <taxon>Dikarya</taxon>
        <taxon>Basidiomycota</taxon>
        <taxon>Agaricomycotina</taxon>
        <taxon>Agaricomycetes</taxon>
        <taxon>Agaricomycetidae</taxon>
        <taxon>Agaricales</taxon>
        <taxon>Marasmiineae</taxon>
        <taxon>Marasmiaceae</taxon>
        <taxon>Marasmius</taxon>
    </lineage>
</organism>
<reference evidence="11" key="1">
    <citation type="journal article" date="2021" name="Genome Biol. Evol.">
        <title>The assembled and annotated genome of the fairy-ring fungus Marasmius oreades.</title>
        <authorList>
            <person name="Hiltunen M."/>
            <person name="Ament-Velasquez S.L."/>
            <person name="Johannesson H."/>
        </authorList>
    </citation>
    <scope>NUCLEOTIDE SEQUENCE</scope>
    <source>
        <strain evidence="11">03SP1</strain>
    </source>
</reference>
<keyword evidence="5 8" id="KW-0256">Endoplasmic reticulum</keyword>
<keyword evidence="4 8" id="KW-0812">Transmembrane</keyword>
<dbReference type="RefSeq" id="XP_043010297.1">
    <property type="nucleotide sequence ID" value="XM_043152211.1"/>
</dbReference>
<dbReference type="OrthoDB" id="29105at2759"/>
<dbReference type="PANTHER" id="PTHR10830:SF0">
    <property type="entry name" value="DOLICHYL-DIPHOSPHOOLIGOSACCHARIDE--PROTEIN GLYCOSYLTRANSFERASE 48 KDA SUBUNIT"/>
    <property type="match status" value="1"/>
</dbReference>
<keyword evidence="7 8" id="KW-0472">Membrane</keyword>
<comment type="function">
    <text evidence="8">Subunit of the oligosaccharyl transferase (OST) complex that catalyzes the initial transfer of a defined glycan (Glc(3)Man(9)GlcNAc(2) in eukaryotes) from the lipid carrier dolichol-pyrophosphate to an asparagine residue within an Asn-X-Ser/Thr consensus motif in nascent polypeptide chains, the first step in protein N-glycosylation. N-glycosylation occurs cotranslationally and the complex associates with the Sec61 complex at the channel-forming translocon complex that mediates protein translocation across the endoplasmic reticulum (ER).</text>
</comment>
<evidence type="ECO:0000259" key="9">
    <source>
        <dbReference type="Pfam" id="PF03345"/>
    </source>
</evidence>
<evidence type="ECO:0000256" key="6">
    <source>
        <dbReference type="ARBA" id="ARBA00022989"/>
    </source>
</evidence>
<dbReference type="Proteomes" id="UP001049176">
    <property type="component" value="Chromosome 4"/>
</dbReference>
<gene>
    <name evidence="11" type="ORF">E1B28_007466</name>
</gene>
<evidence type="ECO:0000313" key="11">
    <source>
        <dbReference type="EMBL" id="KAG7093827.1"/>
    </source>
</evidence>
<dbReference type="AlphaFoldDB" id="A0A9P7UTH5"/>
<dbReference type="InterPro" id="IPR055459">
    <property type="entry name" value="OST48_MD"/>
</dbReference>
<sequence>MFYLLPTGKGYNLTYRSPKDSDGPPLIEHDLPKFSHVVVVGGDVKCRFNLVPIFQSIIQTHLLVVAFAKDINPQTLVGLLSGNTNLILALGSKQNILTSLAPEFGLILPPPNTNLVSHFPEREDPISTVPISPPREEQSKIPLTSTINAKSPISFSGMSFALSNNPRLFPILSAPEESFAGDIDLTSNALADAVEKGGEGLWAGSKMAVAAGFQAKGGARVVWLGGSSLLSNRSPNHHFANDVAAWAFQETNVLRIDSASHKLVKGVGASGNGRIGQPQEQYTVGDEIEFTVRISKYNPKFKVWEACHSLTDLQLEFTMLDPHIRIGLPPSPGRDGKREKGVYRTTFKAPDRHGVFKFIVDYRRSGWTELKFTETIPVVPKRHDGYERWLSSAWPYYAGAISTSVGFVVFAAVWLGSADERGKGKKKAE</sequence>
<protein>
    <recommendedName>
        <fullName evidence="8">Dolichyl-diphosphooligosaccharide--protein glycosyltransferase subunit WBP1</fullName>
        <shortName evidence="8">Oligosaccharyl transferase subunit WBP1</shortName>
    </recommendedName>
</protein>
<dbReference type="InterPro" id="IPR005013">
    <property type="entry name" value="DDOST_48_kDa_subunit"/>
</dbReference>
<evidence type="ECO:0000256" key="1">
    <source>
        <dbReference type="ARBA" id="ARBA00004479"/>
    </source>
</evidence>
<keyword evidence="6 8" id="KW-1133">Transmembrane helix</keyword>
<proteinExistence type="inferred from homology"/>
<evidence type="ECO:0000256" key="7">
    <source>
        <dbReference type="ARBA" id="ARBA00023136"/>
    </source>
</evidence>
<dbReference type="Pfam" id="PF23358">
    <property type="entry name" value="OST48_MD"/>
    <property type="match status" value="1"/>
</dbReference>
<dbReference type="GeneID" id="66076542"/>
<dbReference type="PANTHER" id="PTHR10830">
    <property type="entry name" value="DOLICHYL-DIPHOSPHOOLIGOSACCHARIDE--PROTEIN GLYCOSYLTRANSFERASE 48 KDA SUBUNIT"/>
    <property type="match status" value="1"/>
</dbReference>
<name>A0A9P7UTH5_9AGAR</name>
<comment type="subcellular location">
    <subcellularLocation>
        <location evidence="8">Endoplasmic reticulum membrane</location>
        <topology evidence="8">Single-pass type I membrane protein</topology>
    </subcellularLocation>
    <subcellularLocation>
        <location evidence="1">Membrane</location>
        <topology evidence="1">Single-pass type I membrane protein</topology>
    </subcellularLocation>
</comment>
<comment type="pathway">
    <text evidence="2 8">Protein modification; protein glycosylation.</text>
</comment>
<evidence type="ECO:0000313" key="12">
    <source>
        <dbReference type="Proteomes" id="UP001049176"/>
    </source>
</evidence>
<evidence type="ECO:0000256" key="4">
    <source>
        <dbReference type="ARBA" id="ARBA00022692"/>
    </source>
</evidence>
<dbReference type="GO" id="GO:0008250">
    <property type="term" value="C:oligosaccharyltransferase complex"/>
    <property type="evidence" value="ECO:0007669"/>
    <property type="project" value="TreeGrafter"/>
</dbReference>
<feature type="domain" description="OST48 middle" evidence="10">
    <location>
        <begin position="277"/>
        <end position="416"/>
    </location>
</feature>
<comment type="subunit">
    <text evidence="8">Component of the oligosaccharyltransferase (OST) complex.</text>
</comment>
<keyword evidence="12" id="KW-1185">Reference proteome</keyword>
<dbReference type="Pfam" id="PF03345">
    <property type="entry name" value="OST48_N"/>
    <property type="match status" value="1"/>
</dbReference>
<feature type="transmembrane region" description="Helical" evidence="8">
    <location>
        <begin position="394"/>
        <end position="417"/>
    </location>
</feature>
<comment type="similarity">
    <text evidence="3 8">Belongs to the DDOST 48 kDa subunit family.</text>
</comment>
<evidence type="ECO:0000256" key="8">
    <source>
        <dbReference type="RuleBase" id="RU361142"/>
    </source>
</evidence>
<evidence type="ECO:0000256" key="3">
    <source>
        <dbReference type="ARBA" id="ARBA00008743"/>
    </source>
</evidence>
<dbReference type="GO" id="GO:0018279">
    <property type="term" value="P:protein N-linked glycosylation via asparagine"/>
    <property type="evidence" value="ECO:0007669"/>
    <property type="project" value="UniProtKB-UniRule"/>
</dbReference>
<evidence type="ECO:0000259" key="10">
    <source>
        <dbReference type="Pfam" id="PF23358"/>
    </source>
</evidence>
<evidence type="ECO:0000256" key="2">
    <source>
        <dbReference type="ARBA" id="ARBA00004922"/>
    </source>
</evidence>
<dbReference type="EMBL" id="CM032184">
    <property type="protein sequence ID" value="KAG7093827.1"/>
    <property type="molecule type" value="Genomic_DNA"/>
</dbReference>
<dbReference type="KEGG" id="more:E1B28_007466"/>
<accession>A0A9P7UTH5</accession>
<evidence type="ECO:0000256" key="5">
    <source>
        <dbReference type="ARBA" id="ARBA00022824"/>
    </source>
</evidence>
<dbReference type="InterPro" id="IPR055457">
    <property type="entry name" value="OST48_N"/>
</dbReference>